<dbReference type="RefSeq" id="XP_062883877.1">
    <property type="nucleotide sequence ID" value="XM_063028150.1"/>
</dbReference>
<dbReference type="Proteomes" id="UP000029445">
    <property type="component" value="Chromosome 6"/>
</dbReference>
<evidence type="ECO:0000313" key="2">
    <source>
        <dbReference type="EMBL" id="KGB78107.1"/>
    </source>
</evidence>
<dbReference type="KEGG" id="cdeu:CNBG_4194"/>
<dbReference type="AlphaFoldDB" id="A0A095CCX3"/>
<dbReference type="EMBL" id="CP025764">
    <property type="protein sequence ID" value="KGB78107.1"/>
    <property type="molecule type" value="Genomic_DNA"/>
</dbReference>
<feature type="compositionally biased region" description="Basic residues" evidence="1">
    <location>
        <begin position="1"/>
        <end position="28"/>
    </location>
</feature>
<proteinExistence type="predicted"/>
<dbReference type="Pfam" id="PF11312">
    <property type="entry name" value="Methyltransf_34"/>
    <property type="match status" value="1"/>
</dbReference>
<feature type="compositionally biased region" description="Acidic residues" evidence="1">
    <location>
        <begin position="148"/>
        <end position="165"/>
    </location>
</feature>
<evidence type="ECO:0000256" key="1">
    <source>
        <dbReference type="SAM" id="MobiDB-lite"/>
    </source>
</evidence>
<dbReference type="HOGENOM" id="CLU_028833_1_0_1"/>
<feature type="region of interest" description="Disordered" evidence="1">
    <location>
        <begin position="1"/>
        <end position="58"/>
    </location>
</feature>
<dbReference type="InterPro" id="IPR021463">
    <property type="entry name" value="Methyltransf_34"/>
</dbReference>
<evidence type="ECO:0000313" key="3">
    <source>
        <dbReference type="Proteomes" id="UP000029445"/>
    </source>
</evidence>
<organism evidence="2 3">
    <name type="scientific">Cryptococcus deuterogattii (strain R265)</name>
    <name type="common">Cryptococcus gattii VGII (strain R265)</name>
    <dbReference type="NCBI Taxonomy" id="294750"/>
    <lineage>
        <taxon>Eukaryota</taxon>
        <taxon>Fungi</taxon>
        <taxon>Dikarya</taxon>
        <taxon>Basidiomycota</taxon>
        <taxon>Agaricomycotina</taxon>
        <taxon>Tremellomycetes</taxon>
        <taxon>Tremellales</taxon>
        <taxon>Cryptococcaceae</taxon>
        <taxon>Cryptococcus</taxon>
        <taxon>Cryptococcus gattii species complex</taxon>
    </lineage>
</organism>
<feature type="compositionally biased region" description="Pro residues" evidence="1">
    <location>
        <begin position="29"/>
        <end position="56"/>
    </location>
</feature>
<sequence length="422" mass="46920">MTHRSRSGGPQKKHGGKKQQTHTRKLHHPPAPQPETSPLPVPDNLPLPPTEGPFNPPDSELLALIRRALHSTLSSDEFQPTIQKIKGLLYDKKWLEVFCGPEGLLESYAGRWVPSRAACFRELIGQLVGEVFGGEEGVEKDLNKLSLGDDESDEDEEETEEEGQAEDVKGQKASERVDKEASGDVSLTQKPTHHILSLGGGAGSEFLAISALIRSTLLSRPRTHPSWTWTGIDIGNWNNVLKKLEGTIRMDWEITGDMLEMEYMKGDLMASVEPIAGKEGEKKDGDGKIMEGIAMSRIDLKGLLTRKSPSLITLFFTLAELLTQSRPSTLSLLATLTAQCKPGTLFLIADSASDISEFAIGSEGRKWPAWMVVDAVLTGKERGWEKVRGEDSRWFRFEEGVGAGWPCKLENTRYWYRLYRRV</sequence>
<reference evidence="2 3" key="2">
    <citation type="journal article" date="2018" name="Proc. Natl. Acad. Sci.">
        <title>RNAi is a critical determinant of centromere evolution in closely related fungi.</title>
        <authorList>
            <person name="Yadav V."/>
            <person name="Sun S."/>
            <person name="Billmyre R.B."/>
            <person name="Thimmappa B.C."/>
            <person name="Shea T."/>
            <person name="Lintner R."/>
            <person name="Bakkeren G."/>
            <person name="Cuomo C.A."/>
            <person name="Heitman J."/>
            <person name="Sanyal K."/>
        </authorList>
    </citation>
    <scope>NUCLEOTIDE SEQUENCE [LARGE SCALE GENOMIC DNA]</scope>
    <source>
        <strain evidence="2 3">R265</strain>
    </source>
</reference>
<feature type="region of interest" description="Disordered" evidence="1">
    <location>
        <begin position="142"/>
        <end position="188"/>
    </location>
</feature>
<gene>
    <name evidence="2" type="ORF">CNBG_4194</name>
</gene>
<name>A0A095CCX3_CRYD2</name>
<dbReference type="VEuPathDB" id="FungiDB:CNBG_4194"/>
<protein>
    <submittedName>
        <fullName evidence="2">Cytoplasmic protein</fullName>
    </submittedName>
</protein>
<dbReference type="OMA" id="DMRYQVH"/>
<dbReference type="GeneID" id="88180425"/>
<keyword evidence="3" id="KW-1185">Reference proteome</keyword>
<reference evidence="2 3" key="1">
    <citation type="journal article" date="2011" name="MBio">
        <title>Genome variation in Cryptococcus gattii, an emerging pathogen of immunocompetent hosts.</title>
        <authorList>
            <person name="D'Souza C.A."/>
            <person name="Kronstad J.W."/>
            <person name="Taylor G."/>
            <person name="Warren R."/>
            <person name="Yuen M."/>
            <person name="Hu G."/>
            <person name="Jung W.H."/>
            <person name="Sham A."/>
            <person name="Kidd S.E."/>
            <person name="Tangen K."/>
            <person name="Lee N."/>
            <person name="Zeilmaker T."/>
            <person name="Sawkins J."/>
            <person name="McVicker G."/>
            <person name="Shah S."/>
            <person name="Gnerre S."/>
            <person name="Griggs A."/>
            <person name="Zeng Q."/>
            <person name="Bartlett K."/>
            <person name="Li W."/>
            <person name="Wang X."/>
            <person name="Heitman J."/>
            <person name="Stajich J.E."/>
            <person name="Fraser J.A."/>
            <person name="Meyer W."/>
            <person name="Carter D."/>
            <person name="Schein J."/>
            <person name="Krzywinski M."/>
            <person name="Kwon-Chung K.J."/>
            <person name="Varma A."/>
            <person name="Wang J."/>
            <person name="Brunham R."/>
            <person name="Fyfe M."/>
            <person name="Ouellette B.F."/>
            <person name="Siddiqui A."/>
            <person name="Marra M."/>
            <person name="Jones S."/>
            <person name="Holt R."/>
            <person name="Birren B.W."/>
            <person name="Galagan J.E."/>
            <person name="Cuomo C.A."/>
        </authorList>
    </citation>
    <scope>NUCLEOTIDE SEQUENCE [LARGE SCALE GENOMIC DNA]</scope>
    <source>
        <strain evidence="2 3">R265</strain>
    </source>
</reference>
<accession>A0A095CCX3</accession>
<dbReference type="STRING" id="294750.A0A095CCX3"/>
<dbReference type="OrthoDB" id="6419443at2759"/>
<feature type="compositionally biased region" description="Basic and acidic residues" evidence="1">
    <location>
        <begin position="166"/>
        <end position="182"/>
    </location>
</feature>